<dbReference type="AlphaFoldDB" id="A0A6I9UNE0"/>
<reference evidence="2" key="1">
    <citation type="submission" date="2025-08" db="UniProtKB">
        <authorList>
            <consortium name="RefSeq"/>
        </authorList>
    </citation>
    <scope>IDENTIFICATION</scope>
</reference>
<organism evidence="1 2">
    <name type="scientific">Sesamum indicum</name>
    <name type="common">Oriental sesame</name>
    <name type="synonym">Sesamum orientale</name>
    <dbReference type="NCBI Taxonomy" id="4182"/>
    <lineage>
        <taxon>Eukaryota</taxon>
        <taxon>Viridiplantae</taxon>
        <taxon>Streptophyta</taxon>
        <taxon>Embryophyta</taxon>
        <taxon>Tracheophyta</taxon>
        <taxon>Spermatophyta</taxon>
        <taxon>Magnoliopsida</taxon>
        <taxon>eudicotyledons</taxon>
        <taxon>Gunneridae</taxon>
        <taxon>Pentapetalae</taxon>
        <taxon>asterids</taxon>
        <taxon>lamiids</taxon>
        <taxon>Lamiales</taxon>
        <taxon>Pedaliaceae</taxon>
        <taxon>Sesamum</taxon>
    </lineage>
</organism>
<dbReference type="InterPro" id="IPR036691">
    <property type="entry name" value="Endo/exonu/phosph_ase_sf"/>
</dbReference>
<gene>
    <name evidence="2" type="primary">LOC105178966</name>
</gene>
<sequence>MAGNESVIITVVYGASEVIDRRNLWTALETLSQQCSDIPWMVGGDFNAVRDLNEVCGISGDIRMATEEFNAGILEAGLIPLPMQGEWFTWHNCSTSMRSLWKRLGRILINDRWLARFPSAYYHSLTPRTSDHSPLVLHGDIQQHNGGMFRFDNYLAHSPEFIHNVQNIWHHEIVGIPMYAVTRKLKALKPVFRLQRRNKGDLTMNVQLAKGFLDEAQQLRRVRRRILQINDENGFTHTDLGEIAHEFVSYYQNLLGGTRRRLSVDIRYLRPWARHCITDEEANQLLLPISADDVKQAMFDIADDKAPGPDGYSSRFFKAAWPVVGEEVTRAVLDFFSTGKLLKQVNSTILALIPKMGFADDLLLLCKADLDSIRVFKEGLDWFAEVSGLRLNVQKSHLIISRSAQNLKDQMLDILGFQEGHLPMRWIEECITTASFSIGLNGKPHRTCNSTTIGSVSQLRYSNWVLQMISYFSAELIWTLSECAELIWTLSECSRWDWTGLQSGQIIKSVLSTLSLYWASAFILPKAVNKEVEKLLRTFLWKGTSMTGYAKVAWKDICKPVEEGGLGIKDIGVLNRALMTKKLCDVIRCDRTSIWVEWLQHGRLRHNSIWTIGEQGRS</sequence>
<keyword evidence="1" id="KW-1185">Reference proteome</keyword>
<protein>
    <submittedName>
        <fullName evidence="2">Uncharacterized protein LOC105178966</fullName>
    </submittedName>
</protein>
<dbReference type="OrthoDB" id="1938625at2759"/>
<dbReference type="SUPFAM" id="SSF56219">
    <property type="entry name" value="DNase I-like"/>
    <property type="match status" value="1"/>
</dbReference>
<name>A0A6I9UNE0_SESIN</name>
<dbReference type="PANTHER" id="PTHR33116">
    <property type="entry name" value="REVERSE TRANSCRIPTASE ZINC-BINDING DOMAIN-CONTAINING PROTEIN-RELATED-RELATED"/>
    <property type="match status" value="1"/>
</dbReference>
<dbReference type="KEGG" id="sind:105178966"/>
<dbReference type="RefSeq" id="XP_011100853.1">
    <property type="nucleotide sequence ID" value="XM_011102551.1"/>
</dbReference>
<dbReference type="InParanoid" id="A0A6I9UNE0"/>
<evidence type="ECO:0000313" key="2">
    <source>
        <dbReference type="RefSeq" id="XP_011100853.1"/>
    </source>
</evidence>
<evidence type="ECO:0000313" key="1">
    <source>
        <dbReference type="Proteomes" id="UP000504604"/>
    </source>
</evidence>
<dbReference type="GeneID" id="105178966"/>
<accession>A0A6I9UNE0</accession>
<dbReference type="Gene3D" id="3.60.10.10">
    <property type="entry name" value="Endonuclease/exonuclease/phosphatase"/>
    <property type="match status" value="1"/>
</dbReference>
<dbReference type="Proteomes" id="UP000504604">
    <property type="component" value="Unplaced"/>
</dbReference>
<dbReference type="PANTHER" id="PTHR33116:SF84">
    <property type="entry name" value="RNA-DIRECTED DNA POLYMERASE"/>
    <property type="match status" value="1"/>
</dbReference>
<proteinExistence type="predicted"/>